<name>A0A9J7N5V8_BRAFL</name>
<dbReference type="InterPro" id="IPR016186">
    <property type="entry name" value="C-type_lectin-like/link_sf"/>
</dbReference>
<reference evidence="2" key="1">
    <citation type="journal article" date="2020" name="Nat. Ecol. Evol.">
        <title>Deeply conserved synteny resolves early events in vertebrate evolution.</title>
        <authorList>
            <person name="Simakov O."/>
            <person name="Marletaz F."/>
            <person name="Yue J.X."/>
            <person name="O'Connell B."/>
            <person name="Jenkins J."/>
            <person name="Brandt A."/>
            <person name="Calef R."/>
            <person name="Tung C.H."/>
            <person name="Huang T.K."/>
            <person name="Schmutz J."/>
            <person name="Satoh N."/>
            <person name="Yu J.K."/>
            <person name="Putnam N.H."/>
            <person name="Green R.E."/>
            <person name="Rokhsar D.S."/>
        </authorList>
    </citation>
    <scope>NUCLEOTIDE SEQUENCE [LARGE SCALE GENOMIC DNA]</scope>
    <source>
        <strain evidence="2">S238N-H82</strain>
    </source>
</reference>
<dbReference type="InterPro" id="IPR050801">
    <property type="entry name" value="Ca-Dep_Lectins_ImmuneDev"/>
</dbReference>
<dbReference type="CDD" id="cd00037">
    <property type="entry name" value="CLECT"/>
    <property type="match status" value="1"/>
</dbReference>
<gene>
    <name evidence="3" type="primary">LOC118427118</name>
</gene>
<dbReference type="SUPFAM" id="SSF56436">
    <property type="entry name" value="C-type lectin-like"/>
    <property type="match status" value="1"/>
</dbReference>
<keyword evidence="2" id="KW-1185">Reference proteome</keyword>
<proteinExistence type="predicted"/>
<dbReference type="Proteomes" id="UP000001554">
    <property type="component" value="Chromosome 12"/>
</dbReference>
<dbReference type="AlphaFoldDB" id="A0A9J7N5V8"/>
<dbReference type="SMART" id="SM00034">
    <property type="entry name" value="CLECT"/>
    <property type="match status" value="1"/>
</dbReference>
<dbReference type="PANTHER" id="PTHR22801:SF63">
    <property type="entry name" value="C-TYPE LECTIN DOMAIN-CONTAINING PROTEIN"/>
    <property type="match status" value="1"/>
</dbReference>
<organism evidence="2 3">
    <name type="scientific">Branchiostoma floridae</name>
    <name type="common">Florida lancelet</name>
    <name type="synonym">Amphioxus</name>
    <dbReference type="NCBI Taxonomy" id="7739"/>
    <lineage>
        <taxon>Eukaryota</taxon>
        <taxon>Metazoa</taxon>
        <taxon>Chordata</taxon>
        <taxon>Cephalochordata</taxon>
        <taxon>Leptocardii</taxon>
        <taxon>Amphioxiformes</taxon>
        <taxon>Branchiostomatidae</taxon>
        <taxon>Branchiostoma</taxon>
    </lineage>
</organism>
<dbReference type="PROSITE" id="PS50041">
    <property type="entry name" value="C_TYPE_LECTIN_2"/>
    <property type="match status" value="1"/>
</dbReference>
<protein>
    <submittedName>
        <fullName evidence="3">Galactose-specific lectin nattectin-like</fullName>
    </submittedName>
</protein>
<dbReference type="Gene3D" id="3.10.100.10">
    <property type="entry name" value="Mannose-Binding Protein A, subunit A"/>
    <property type="match status" value="1"/>
</dbReference>
<dbReference type="OrthoDB" id="6271941at2759"/>
<reference evidence="3" key="2">
    <citation type="submission" date="2025-08" db="UniProtKB">
        <authorList>
            <consortium name="RefSeq"/>
        </authorList>
    </citation>
    <scope>IDENTIFICATION</scope>
    <source>
        <strain evidence="3">S238N-H82</strain>
        <tissue evidence="3">Testes</tissue>
    </source>
</reference>
<dbReference type="InterPro" id="IPR016187">
    <property type="entry name" value="CTDL_fold"/>
</dbReference>
<evidence type="ECO:0000313" key="3">
    <source>
        <dbReference type="RefSeq" id="XP_035692646.1"/>
    </source>
</evidence>
<dbReference type="GeneID" id="118427118"/>
<dbReference type="RefSeq" id="XP_035692646.1">
    <property type="nucleotide sequence ID" value="XM_035836753.1"/>
</dbReference>
<sequence>MEQTGQPPASSLAAMRRFRWYGHVLRLPPDHPNRALLDFNPKLAGWRQNQLIRDPLFSPTVSQGTCEPNWHGHGSRCFRVFDVEVSYADARALCLSHNSHLALPKDQSTNDFVKQLRNSVNQARGAWIGLKYGVDEGSFVWEDGEVLGSFDDWGQGQPDGGSDPNQCVRIVRVSSSSRSNQWGDHSCANLYGVSCEKGHRP</sequence>
<dbReference type="PANTHER" id="PTHR22801">
    <property type="entry name" value="LITHOSTATHINE"/>
    <property type="match status" value="1"/>
</dbReference>
<dbReference type="InterPro" id="IPR001304">
    <property type="entry name" value="C-type_lectin-like"/>
</dbReference>
<evidence type="ECO:0000259" key="1">
    <source>
        <dbReference type="PROSITE" id="PS50041"/>
    </source>
</evidence>
<dbReference type="KEGG" id="bfo:118427118"/>
<dbReference type="Pfam" id="PF00059">
    <property type="entry name" value="Lectin_C"/>
    <property type="match status" value="1"/>
</dbReference>
<feature type="domain" description="C-type lectin" evidence="1">
    <location>
        <begin position="73"/>
        <end position="196"/>
    </location>
</feature>
<evidence type="ECO:0000313" key="2">
    <source>
        <dbReference type="Proteomes" id="UP000001554"/>
    </source>
</evidence>
<accession>A0A9J7N5V8</accession>